<dbReference type="EMBL" id="JAIWYP010000034">
    <property type="protein sequence ID" value="KAH3691556.1"/>
    <property type="molecule type" value="Genomic_DNA"/>
</dbReference>
<accession>A0A9D3Y4C8</accession>
<dbReference type="Proteomes" id="UP000828390">
    <property type="component" value="Unassembled WGS sequence"/>
</dbReference>
<reference evidence="1" key="1">
    <citation type="journal article" date="2019" name="bioRxiv">
        <title>The Genome of the Zebra Mussel, Dreissena polymorpha: A Resource for Invasive Species Research.</title>
        <authorList>
            <person name="McCartney M.A."/>
            <person name="Auch B."/>
            <person name="Kono T."/>
            <person name="Mallez S."/>
            <person name="Zhang Y."/>
            <person name="Obille A."/>
            <person name="Becker A."/>
            <person name="Abrahante J.E."/>
            <person name="Garbe J."/>
            <person name="Badalamenti J.P."/>
            <person name="Herman A."/>
            <person name="Mangelson H."/>
            <person name="Liachko I."/>
            <person name="Sullivan S."/>
            <person name="Sone E.D."/>
            <person name="Koren S."/>
            <person name="Silverstein K.A.T."/>
            <person name="Beckman K.B."/>
            <person name="Gohl D.M."/>
        </authorList>
    </citation>
    <scope>NUCLEOTIDE SEQUENCE</scope>
    <source>
        <strain evidence="1">Duluth1</strain>
        <tissue evidence="1">Whole animal</tissue>
    </source>
</reference>
<evidence type="ECO:0000313" key="1">
    <source>
        <dbReference type="EMBL" id="KAH3691556.1"/>
    </source>
</evidence>
<reference evidence="1" key="2">
    <citation type="submission" date="2020-11" db="EMBL/GenBank/DDBJ databases">
        <authorList>
            <person name="McCartney M.A."/>
            <person name="Auch B."/>
            <person name="Kono T."/>
            <person name="Mallez S."/>
            <person name="Becker A."/>
            <person name="Gohl D.M."/>
            <person name="Silverstein K.A.T."/>
            <person name="Koren S."/>
            <person name="Bechman K.B."/>
            <person name="Herman A."/>
            <person name="Abrahante J.E."/>
            <person name="Garbe J."/>
        </authorList>
    </citation>
    <scope>NUCLEOTIDE SEQUENCE</scope>
    <source>
        <strain evidence="1">Duluth1</strain>
        <tissue evidence="1">Whole animal</tissue>
    </source>
</reference>
<keyword evidence="2" id="KW-1185">Reference proteome</keyword>
<name>A0A9D3Y4C8_DREPO</name>
<sequence length="118" mass="13770">MFKQLKLPPLQERRKINRLVLLYKVAEGLVPSIPATDYLKPAKFKRQIKAKQYSVCVTSNIIYKQVINKDRGFVVKNSNSNQYKNSFFVKTIIEWNHLDSRVVHAETDEGFKSALHFD</sequence>
<comment type="caution">
    <text evidence="1">The sequence shown here is derived from an EMBL/GenBank/DDBJ whole genome shotgun (WGS) entry which is preliminary data.</text>
</comment>
<proteinExistence type="predicted"/>
<gene>
    <name evidence="1" type="ORF">DPMN_190799</name>
</gene>
<protein>
    <submittedName>
        <fullName evidence="1">Uncharacterized protein</fullName>
    </submittedName>
</protein>
<evidence type="ECO:0000313" key="2">
    <source>
        <dbReference type="Proteomes" id="UP000828390"/>
    </source>
</evidence>
<organism evidence="1 2">
    <name type="scientific">Dreissena polymorpha</name>
    <name type="common">Zebra mussel</name>
    <name type="synonym">Mytilus polymorpha</name>
    <dbReference type="NCBI Taxonomy" id="45954"/>
    <lineage>
        <taxon>Eukaryota</taxon>
        <taxon>Metazoa</taxon>
        <taxon>Spiralia</taxon>
        <taxon>Lophotrochozoa</taxon>
        <taxon>Mollusca</taxon>
        <taxon>Bivalvia</taxon>
        <taxon>Autobranchia</taxon>
        <taxon>Heteroconchia</taxon>
        <taxon>Euheterodonta</taxon>
        <taxon>Imparidentia</taxon>
        <taxon>Neoheterodontei</taxon>
        <taxon>Myida</taxon>
        <taxon>Dreissenoidea</taxon>
        <taxon>Dreissenidae</taxon>
        <taxon>Dreissena</taxon>
    </lineage>
</organism>
<dbReference type="AlphaFoldDB" id="A0A9D3Y4C8"/>